<dbReference type="InterPro" id="IPR012677">
    <property type="entry name" value="Nucleotide-bd_a/b_plait_sf"/>
</dbReference>
<protein>
    <submittedName>
        <fullName evidence="11">Heterogeneous nuclear ribonucleoprotein A1</fullName>
    </submittedName>
</protein>
<keyword evidence="12" id="KW-1185">Reference proteome</keyword>
<sequence length="262" mass="26295">MFQRRIVPCLHPTHEFRACETRFHNGPPSWTMAGKGGPYKVFVGGLPQECTTEVLSDYFSTFGMLTDVVVMSDRGTGRSRGFGFVSFDTVEPVEQIMAMHKEHQIMGKWIDCKNATVEGTKGAGGGMGAMGGMGGMGKGGAGASGGMKGAGKPGDWKCPNCGALVFGSKSECFKCGTPKPDSSYGATSYGGYAAIAPPSSCGGGCSGGGAGYGGGSYGGGAAAYGSVGGSIGGGGGWTGKGCLGAYGAYGKDGKSGKGYSPY</sequence>
<dbReference type="PROSITE" id="PS50199">
    <property type="entry name" value="ZF_RANBP2_2"/>
    <property type="match status" value="1"/>
</dbReference>
<comment type="caution">
    <text evidence="10">The sequence shown here is derived from an EMBL/GenBank/DDBJ whole genome shotgun (WGS) entry which is preliminary data.</text>
</comment>
<keyword evidence="5 6" id="KW-0694">RNA-binding</keyword>
<evidence type="ECO:0000256" key="7">
    <source>
        <dbReference type="PROSITE-ProRule" id="PRU00322"/>
    </source>
</evidence>
<dbReference type="SMART" id="SM00360">
    <property type="entry name" value="RRM"/>
    <property type="match status" value="1"/>
</dbReference>
<organism evidence="10">
    <name type="scientific">Cladocopium goreaui</name>
    <dbReference type="NCBI Taxonomy" id="2562237"/>
    <lineage>
        <taxon>Eukaryota</taxon>
        <taxon>Sar</taxon>
        <taxon>Alveolata</taxon>
        <taxon>Dinophyceae</taxon>
        <taxon>Suessiales</taxon>
        <taxon>Symbiodiniaceae</taxon>
        <taxon>Cladocopium</taxon>
    </lineage>
</organism>
<keyword evidence="11" id="KW-0687">Ribonucleoprotein</keyword>
<evidence type="ECO:0000259" key="9">
    <source>
        <dbReference type="PROSITE" id="PS50199"/>
    </source>
</evidence>
<dbReference type="Gene3D" id="4.10.1060.10">
    <property type="entry name" value="Zinc finger, RanBP2-type"/>
    <property type="match status" value="1"/>
</dbReference>
<evidence type="ECO:0000256" key="6">
    <source>
        <dbReference type="PROSITE-ProRule" id="PRU00176"/>
    </source>
</evidence>
<keyword evidence="4" id="KW-0862">Zinc</keyword>
<feature type="domain" description="RRM" evidence="8">
    <location>
        <begin position="39"/>
        <end position="122"/>
    </location>
</feature>
<dbReference type="GO" id="GO:0006417">
    <property type="term" value="P:regulation of translation"/>
    <property type="evidence" value="ECO:0007669"/>
    <property type="project" value="TreeGrafter"/>
</dbReference>
<feature type="domain" description="RanBP2-type" evidence="9">
    <location>
        <begin position="152"/>
        <end position="181"/>
    </location>
</feature>
<reference evidence="10" key="1">
    <citation type="submission" date="2022-10" db="EMBL/GenBank/DDBJ databases">
        <authorList>
            <person name="Chen Y."/>
            <person name="Dougan E. K."/>
            <person name="Chan C."/>
            <person name="Rhodes N."/>
            <person name="Thang M."/>
        </authorList>
    </citation>
    <scope>NUCLEOTIDE SEQUENCE</scope>
</reference>
<evidence type="ECO:0000256" key="2">
    <source>
        <dbReference type="ARBA" id="ARBA00022737"/>
    </source>
</evidence>
<keyword evidence="2" id="KW-0677">Repeat</keyword>
<dbReference type="InterPro" id="IPR000504">
    <property type="entry name" value="RRM_dom"/>
</dbReference>
<dbReference type="InterPro" id="IPR001876">
    <property type="entry name" value="Znf_RanBP2"/>
</dbReference>
<dbReference type="EMBL" id="CAMXCT010003090">
    <property type="protein sequence ID" value="CAI4002354.1"/>
    <property type="molecule type" value="Genomic_DNA"/>
</dbReference>
<dbReference type="EMBL" id="CAMXCT020003090">
    <property type="protein sequence ID" value="CAL1155729.1"/>
    <property type="molecule type" value="Genomic_DNA"/>
</dbReference>
<evidence type="ECO:0000259" key="8">
    <source>
        <dbReference type="PROSITE" id="PS50102"/>
    </source>
</evidence>
<evidence type="ECO:0000256" key="4">
    <source>
        <dbReference type="ARBA" id="ARBA00022833"/>
    </source>
</evidence>
<gene>
    <name evidence="10" type="ORF">C1SCF055_LOCUS28313</name>
</gene>
<dbReference type="InterPro" id="IPR036443">
    <property type="entry name" value="Znf_RanBP2_sf"/>
</dbReference>
<dbReference type="GO" id="GO:0003729">
    <property type="term" value="F:mRNA binding"/>
    <property type="evidence" value="ECO:0007669"/>
    <property type="project" value="TreeGrafter"/>
</dbReference>
<evidence type="ECO:0000256" key="5">
    <source>
        <dbReference type="ARBA" id="ARBA00022884"/>
    </source>
</evidence>
<dbReference type="Gene3D" id="3.30.70.330">
    <property type="match status" value="1"/>
</dbReference>
<dbReference type="SMART" id="SM00547">
    <property type="entry name" value="ZnF_RBZ"/>
    <property type="match status" value="1"/>
</dbReference>
<dbReference type="SUPFAM" id="SSF54928">
    <property type="entry name" value="RNA-binding domain, RBD"/>
    <property type="match status" value="1"/>
</dbReference>
<name>A0A9P1D2V2_9DINO</name>
<dbReference type="SUPFAM" id="SSF90209">
    <property type="entry name" value="Ran binding protein zinc finger-like"/>
    <property type="match status" value="1"/>
</dbReference>
<evidence type="ECO:0000313" key="10">
    <source>
        <dbReference type="EMBL" id="CAI4002354.1"/>
    </source>
</evidence>
<accession>A0A9P1D2V2</accession>
<dbReference type="AlphaFoldDB" id="A0A9P1D2V2"/>
<dbReference type="PANTHER" id="PTHR48032:SF6">
    <property type="entry name" value="RNA-BINDING (RRM_RBD_RNP MOTIFS) FAMILY PROTEIN"/>
    <property type="match status" value="1"/>
</dbReference>
<dbReference type="InterPro" id="IPR035979">
    <property type="entry name" value="RBD_domain_sf"/>
</dbReference>
<evidence type="ECO:0000256" key="1">
    <source>
        <dbReference type="ARBA" id="ARBA00022723"/>
    </source>
</evidence>
<dbReference type="GO" id="GO:0008270">
    <property type="term" value="F:zinc ion binding"/>
    <property type="evidence" value="ECO:0007669"/>
    <property type="project" value="UniProtKB-KW"/>
</dbReference>
<evidence type="ECO:0000256" key="3">
    <source>
        <dbReference type="ARBA" id="ARBA00022771"/>
    </source>
</evidence>
<proteinExistence type="predicted"/>
<evidence type="ECO:0000313" key="11">
    <source>
        <dbReference type="EMBL" id="CAL4789666.1"/>
    </source>
</evidence>
<dbReference type="Pfam" id="PF00076">
    <property type="entry name" value="RRM_1"/>
    <property type="match status" value="1"/>
</dbReference>
<dbReference type="PANTHER" id="PTHR48032">
    <property type="entry name" value="RNA-BINDING PROTEIN MUSASHI HOMOLOG RBP6"/>
    <property type="match status" value="1"/>
</dbReference>
<evidence type="ECO:0000313" key="12">
    <source>
        <dbReference type="Proteomes" id="UP001152797"/>
    </source>
</evidence>
<dbReference type="OrthoDB" id="1875751at2759"/>
<keyword evidence="1" id="KW-0479">Metal-binding</keyword>
<dbReference type="EMBL" id="CAMXCT030003090">
    <property type="protein sequence ID" value="CAL4789666.1"/>
    <property type="molecule type" value="Genomic_DNA"/>
</dbReference>
<reference evidence="11 12" key="2">
    <citation type="submission" date="2024-05" db="EMBL/GenBank/DDBJ databases">
        <authorList>
            <person name="Chen Y."/>
            <person name="Shah S."/>
            <person name="Dougan E. K."/>
            <person name="Thang M."/>
            <person name="Chan C."/>
        </authorList>
    </citation>
    <scope>NUCLEOTIDE SEQUENCE [LARGE SCALE GENOMIC DNA]</scope>
</reference>
<dbReference type="PROSITE" id="PS50102">
    <property type="entry name" value="RRM"/>
    <property type="match status" value="1"/>
</dbReference>
<dbReference type="GO" id="GO:1990904">
    <property type="term" value="C:ribonucleoprotein complex"/>
    <property type="evidence" value="ECO:0007669"/>
    <property type="project" value="UniProtKB-KW"/>
</dbReference>
<keyword evidence="3 7" id="KW-0863">Zinc-finger</keyword>
<dbReference type="Proteomes" id="UP001152797">
    <property type="component" value="Unassembled WGS sequence"/>
</dbReference>